<evidence type="ECO:0000313" key="3">
    <source>
        <dbReference type="Proteomes" id="UP000281647"/>
    </source>
</evidence>
<sequence length="123" mass="13146">MAAKLGAGDLYYRVACQKKQAATDEFGNPVPGGGAWATQFSVRAAYTHRRGGEGVLAARLENRQLRLILAGIVLLAFLVIGLVTLWYRGETIGARADAVQARVELTEAVAALVPADLKRVLDP</sequence>
<dbReference type="Pfam" id="PF05521">
    <property type="entry name" value="Phage_HCP"/>
    <property type="match status" value="1"/>
</dbReference>
<dbReference type="Proteomes" id="UP000281647">
    <property type="component" value="Unassembled WGS sequence"/>
</dbReference>
<organism evidence="2 3">
    <name type="scientific">Borborobacter arsenicus</name>
    <dbReference type="NCBI Taxonomy" id="1851146"/>
    <lineage>
        <taxon>Bacteria</taxon>
        <taxon>Pseudomonadati</taxon>
        <taxon>Pseudomonadota</taxon>
        <taxon>Alphaproteobacteria</taxon>
        <taxon>Hyphomicrobiales</taxon>
        <taxon>Phyllobacteriaceae</taxon>
        <taxon>Borborobacter</taxon>
    </lineage>
</organism>
<evidence type="ECO:0000313" key="2">
    <source>
        <dbReference type="EMBL" id="RUM95422.1"/>
    </source>
</evidence>
<comment type="caution">
    <text evidence="2">The sequence shown here is derived from an EMBL/GenBank/DDBJ whole genome shotgun (WGS) entry which is preliminary data.</text>
</comment>
<accession>A0A432V043</accession>
<keyword evidence="1" id="KW-1133">Transmembrane helix</keyword>
<dbReference type="Gene3D" id="2.40.10.270">
    <property type="entry name" value="Bacteriophage SPP1 head-tail adaptor protein"/>
    <property type="match status" value="1"/>
</dbReference>
<dbReference type="OrthoDB" id="7997871at2"/>
<keyword evidence="1" id="KW-0812">Transmembrane</keyword>
<dbReference type="AlphaFoldDB" id="A0A432V043"/>
<keyword evidence="1" id="KW-0472">Membrane</keyword>
<gene>
    <name evidence="2" type="ORF">EET67_23345</name>
</gene>
<dbReference type="EMBL" id="RKST01000044">
    <property type="protein sequence ID" value="RUM95422.1"/>
    <property type="molecule type" value="Genomic_DNA"/>
</dbReference>
<protein>
    <recommendedName>
        <fullName evidence="4">Two-component sensor histidine kinase</fullName>
    </recommendedName>
</protein>
<name>A0A432V043_9HYPH</name>
<keyword evidence="3" id="KW-1185">Reference proteome</keyword>
<evidence type="ECO:0000256" key="1">
    <source>
        <dbReference type="SAM" id="Phobius"/>
    </source>
</evidence>
<evidence type="ECO:0008006" key="4">
    <source>
        <dbReference type="Google" id="ProtNLM"/>
    </source>
</evidence>
<feature type="transmembrane region" description="Helical" evidence="1">
    <location>
        <begin position="67"/>
        <end position="87"/>
    </location>
</feature>
<dbReference type="RefSeq" id="WP_128628665.1">
    <property type="nucleotide sequence ID" value="NZ_RKST01000044.1"/>
</dbReference>
<reference evidence="2 3" key="1">
    <citation type="submission" date="2018-11" db="EMBL/GenBank/DDBJ databases">
        <title>Pseudaminobacter arsenicus sp. nov., an arsenic-resistant bacterium isolated from arsenic-rich aquifers.</title>
        <authorList>
            <person name="Mu Y."/>
        </authorList>
    </citation>
    <scope>NUCLEOTIDE SEQUENCE [LARGE SCALE GENOMIC DNA]</scope>
    <source>
        <strain evidence="2 3">CB3</strain>
    </source>
</reference>
<dbReference type="InterPro" id="IPR008767">
    <property type="entry name" value="Phage_SPP1_head-tail_adaptor"/>
</dbReference>
<dbReference type="InterPro" id="IPR038666">
    <property type="entry name" value="SSP1_head-tail_sf"/>
</dbReference>
<proteinExistence type="predicted"/>